<evidence type="ECO:0000313" key="3">
    <source>
        <dbReference type="Proteomes" id="UP000594261"/>
    </source>
</evidence>
<dbReference type="InterPro" id="IPR024752">
    <property type="entry name" value="Myb/SANT-like_dom"/>
</dbReference>
<organism evidence="2 3">
    <name type="scientific">Quercus lobata</name>
    <name type="common">Valley oak</name>
    <dbReference type="NCBI Taxonomy" id="97700"/>
    <lineage>
        <taxon>Eukaryota</taxon>
        <taxon>Viridiplantae</taxon>
        <taxon>Streptophyta</taxon>
        <taxon>Embryophyta</taxon>
        <taxon>Tracheophyta</taxon>
        <taxon>Spermatophyta</taxon>
        <taxon>Magnoliopsida</taxon>
        <taxon>eudicotyledons</taxon>
        <taxon>Gunneridae</taxon>
        <taxon>Pentapetalae</taxon>
        <taxon>rosids</taxon>
        <taxon>fabids</taxon>
        <taxon>Fagales</taxon>
        <taxon>Fagaceae</taxon>
        <taxon>Quercus</taxon>
    </lineage>
</organism>
<name>A0A7N2KNN8_QUELO</name>
<feature type="domain" description="Myb/SANT-like" evidence="1">
    <location>
        <begin position="21"/>
        <end position="112"/>
    </location>
</feature>
<dbReference type="RefSeq" id="XP_030924397.1">
    <property type="nucleotide sequence ID" value="XM_031068537.1"/>
</dbReference>
<sequence length="150" mass="17246">MGKNNTSNSEAKKTRVVWVDPSWTTTFCNLCVEEIEAGNKGIFAALSAKGWSNLVIKFRDETGLNYDKEQLKYRWDVLKADWRVWEKLKGVDTNLGWDAVKGTIDASDDWWDMKLKEVPKASKFRHKGLQNLQQLDRMFRDVAATGAELM</sequence>
<evidence type="ECO:0000259" key="1">
    <source>
        <dbReference type="Pfam" id="PF12776"/>
    </source>
</evidence>
<dbReference type="InParanoid" id="A0A7N2KNN8"/>
<dbReference type="EnsemblPlants" id="QL01p024703:mrna">
    <property type="protein sequence ID" value="QL01p024703:mrna"/>
    <property type="gene ID" value="QL01p024703"/>
</dbReference>
<dbReference type="PANTHER" id="PTHR31704:SF37">
    <property type="entry name" value="HEAT SHOCK PROTEIN"/>
    <property type="match status" value="1"/>
</dbReference>
<dbReference type="Pfam" id="PF12776">
    <property type="entry name" value="Myb_DNA-bind_3"/>
    <property type="match status" value="1"/>
</dbReference>
<keyword evidence="3" id="KW-1185">Reference proteome</keyword>
<dbReference type="GeneID" id="115951329"/>
<dbReference type="AlphaFoldDB" id="A0A7N2KNN8"/>
<evidence type="ECO:0000313" key="2">
    <source>
        <dbReference type="EnsemblPlants" id="QL01p024703:mrna"/>
    </source>
</evidence>
<dbReference type="OrthoDB" id="1736843at2759"/>
<dbReference type="Gramene" id="QL01p024703:mrna">
    <property type="protein sequence ID" value="QL01p024703:mrna"/>
    <property type="gene ID" value="QL01p024703"/>
</dbReference>
<dbReference type="EMBL" id="LRBV02000001">
    <property type="status" value="NOT_ANNOTATED_CDS"/>
    <property type="molecule type" value="Genomic_DNA"/>
</dbReference>
<proteinExistence type="predicted"/>
<dbReference type="PANTHER" id="PTHR31704">
    <property type="entry name" value="MYB/SANT-LIKE DNA-BINDING DOMAIN PROTEIN-RELATED"/>
    <property type="match status" value="1"/>
</dbReference>
<accession>A0A7N2KNN8</accession>
<reference evidence="2 3" key="1">
    <citation type="journal article" date="2016" name="G3 (Bethesda)">
        <title>First Draft Assembly and Annotation of the Genome of a California Endemic Oak Quercus lobata Nee (Fagaceae).</title>
        <authorList>
            <person name="Sork V.L."/>
            <person name="Fitz-Gibbon S.T."/>
            <person name="Puiu D."/>
            <person name="Crepeau M."/>
            <person name="Gugger P.F."/>
            <person name="Sherman R."/>
            <person name="Stevens K."/>
            <person name="Langley C.H."/>
            <person name="Pellegrini M."/>
            <person name="Salzberg S.L."/>
        </authorList>
    </citation>
    <scope>NUCLEOTIDE SEQUENCE [LARGE SCALE GENOMIC DNA]</scope>
    <source>
        <strain evidence="2 3">cv. SW786</strain>
    </source>
</reference>
<dbReference type="Proteomes" id="UP000594261">
    <property type="component" value="Chromosome 1"/>
</dbReference>
<dbReference type="OMA" id="RMFRDVA"/>
<dbReference type="KEGG" id="qlo:115951329"/>
<reference evidence="2" key="2">
    <citation type="submission" date="2021-01" db="UniProtKB">
        <authorList>
            <consortium name="EnsemblPlants"/>
        </authorList>
    </citation>
    <scope>IDENTIFICATION</scope>
</reference>
<protein>
    <recommendedName>
        <fullName evidence="1">Myb/SANT-like domain-containing protein</fullName>
    </recommendedName>
</protein>
<gene>
    <name evidence="2" type="primary">LOC115951329</name>
</gene>